<dbReference type="SUPFAM" id="SSF56973">
    <property type="entry name" value="Aerolisin/ETX pore-forming domain"/>
    <property type="match status" value="1"/>
</dbReference>
<evidence type="ECO:0000256" key="1">
    <source>
        <dbReference type="SAM" id="MobiDB-lite"/>
    </source>
</evidence>
<evidence type="ECO:0000256" key="2">
    <source>
        <dbReference type="SAM" id="SignalP"/>
    </source>
</evidence>
<organism evidence="3 4">
    <name type="scientific">Limulus polyphemus</name>
    <name type="common">Atlantic horseshoe crab</name>
    <dbReference type="NCBI Taxonomy" id="6850"/>
    <lineage>
        <taxon>Eukaryota</taxon>
        <taxon>Metazoa</taxon>
        <taxon>Ecdysozoa</taxon>
        <taxon>Arthropoda</taxon>
        <taxon>Chelicerata</taxon>
        <taxon>Merostomata</taxon>
        <taxon>Xiphosura</taxon>
        <taxon>Limulidae</taxon>
        <taxon>Limulus</taxon>
    </lineage>
</organism>
<feature type="chain" id="PRO_5046412088" evidence="2">
    <location>
        <begin position="19"/>
        <end position="312"/>
    </location>
</feature>
<gene>
    <name evidence="4" type="primary">LOC106472550</name>
</gene>
<name>A0ABM1BU25_LIMPO</name>
<proteinExistence type="predicted"/>
<accession>A0ABM1BU25</accession>
<feature type="signal peptide" evidence="2">
    <location>
        <begin position="1"/>
        <end position="18"/>
    </location>
</feature>
<reference evidence="4" key="1">
    <citation type="submission" date="2025-08" db="UniProtKB">
        <authorList>
            <consortium name="RefSeq"/>
        </authorList>
    </citation>
    <scope>IDENTIFICATION</scope>
    <source>
        <tissue evidence="4">Muscle</tissue>
    </source>
</reference>
<evidence type="ECO:0000313" key="4">
    <source>
        <dbReference type="RefSeq" id="XP_013788656.1"/>
    </source>
</evidence>
<keyword evidence="2" id="KW-0732">Signal</keyword>
<dbReference type="Gene3D" id="2.170.15.10">
    <property type="entry name" value="Proaerolysin, chain A, domain 3"/>
    <property type="match status" value="1"/>
</dbReference>
<sequence>MAIWRIVQILVFITVAKGIPVPEDENIQEAVQRHVRSTLMADFDKWAKEYVNQQAREKNRKVSWWDLYGNHQHLKERPEYHRYKIEVRAGDVQYSTVTRQVDRPQSVYTKWYHNDQAKQVITTQITKEIQHQSTFHWSIQQGINIKASVTTKGGIPKLYDKDTTNTTEIDLTESQGKITSDIDTFTFSYTLNIEPKTSVKAEWIIVEREVEVPWEADVYIDGWIAIWFHEKWEGHWLWFHPIYMLQNDLFKQNGDGLVFRAKGVFRGIRGMESSIRTNEYPIQPRDTQTGEPLSDPGTPDKTFTFPMDLRSN</sequence>
<dbReference type="CDD" id="cd20237">
    <property type="entry name" value="PFM_LIN24-like"/>
    <property type="match status" value="1"/>
</dbReference>
<dbReference type="InterPro" id="IPR053280">
    <property type="entry name" value="Aerolysin-like_pore-former"/>
</dbReference>
<dbReference type="RefSeq" id="XP_013788656.1">
    <property type="nucleotide sequence ID" value="XM_013933202.2"/>
</dbReference>
<evidence type="ECO:0000313" key="3">
    <source>
        <dbReference type="Proteomes" id="UP000694941"/>
    </source>
</evidence>
<protein>
    <submittedName>
        <fullName evidence="4">Uncharacterized protein LOC106472550</fullName>
    </submittedName>
</protein>
<dbReference type="Proteomes" id="UP000694941">
    <property type="component" value="Unplaced"/>
</dbReference>
<feature type="region of interest" description="Disordered" evidence="1">
    <location>
        <begin position="277"/>
        <end position="301"/>
    </location>
</feature>
<keyword evidence="3" id="KW-1185">Reference proteome</keyword>
<dbReference type="PANTHER" id="PTHR34007">
    <property type="entry name" value="AEROLYSIN-LIKE PROTEIN-RELATED"/>
    <property type="match status" value="1"/>
</dbReference>
<dbReference type="GeneID" id="106472550"/>
<dbReference type="PANTHER" id="PTHR34007:SF1">
    <property type="entry name" value="AEROLYSIN-LIKE PROTEIN-RELATED"/>
    <property type="match status" value="1"/>
</dbReference>